<evidence type="ECO:0000256" key="1">
    <source>
        <dbReference type="PROSITE-ProRule" id="PRU00267"/>
    </source>
</evidence>
<keyword evidence="1" id="KW-0539">Nucleus</keyword>
<dbReference type="InParanoid" id="A0A067P8Y8"/>
<dbReference type="PROSITE" id="PS50118">
    <property type="entry name" value="HMG_BOX_2"/>
    <property type="match status" value="1"/>
</dbReference>
<evidence type="ECO:0000256" key="2">
    <source>
        <dbReference type="SAM" id="MobiDB-lite"/>
    </source>
</evidence>
<keyword evidence="1" id="KW-0238">DNA-binding</keyword>
<evidence type="ECO:0000259" key="3">
    <source>
        <dbReference type="PROSITE" id="PS50118"/>
    </source>
</evidence>
<evidence type="ECO:0000313" key="5">
    <source>
        <dbReference type="Proteomes" id="UP000027265"/>
    </source>
</evidence>
<gene>
    <name evidence="4" type="ORF">JAAARDRAFT_91110</name>
</gene>
<accession>A0A067P8Y8</accession>
<evidence type="ECO:0000313" key="4">
    <source>
        <dbReference type="EMBL" id="KDQ51383.1"/>
    </source>
</evidence>
<feature type="compositionally biased region" description="Polar residues" evidence="2">
    <location>
        <begin position="23"/>
        <end position="35"/>
    </location>
</feature>
<dbReference type="STRING" id="933084.A0A067P8Y8"/>
<feature type="compositionally biased region" description="Polar residues" evidence="2">
    <location>
        <begin position="91"/>
        <end position="103"/>
    </location>
</feature>
<dbReference type="GO" id="GO:0003677">
    <property type="term" value="F:DNA binding"/>
    <property type="evidence" value="ECO:0007669"/>
    <property type="project" value="UniProtKB-UniRule"/>
</dbReference>
<dbReference type="SUPFAM" id="SSF47095">
    <property type="entry name" value="HMG-box"/>
    <property type="match status" value="1"/>
</dbReference>
<sequence>TYSVESNYSVESSSSFGHKRRGSSQSTCSDISVASNEPRRPKKGDGDYIKRPENAFILFRRKCCEERKELLQQEEESAGADGIPNKRQRQADLSKTISLQWKS</sequence>
<dbReference type="Gene3D" id="1.10.30.10">
    <property type="entry name" value="High mobility group box domain"/>
    <property type="match status" value="1"/>
</dbReference>
<dbReference type="HOGENOM" id="CLU_178963_0_0_1"/>
<feature type="compositionally biased region" description="Basic and acidic residues" evidence="2">
    <location>
        <begin position="37"/>
        <end position="49"/>
    </location>
</feature>
<feature type="non-terminal residue" evidence="4">
    <location>
        <position position="1"/>
    </location>
</feature>
<dbReference type="GO" id="GO:0005634">
    <property type="term" value="C:nucleus"/>
    <property type="evidence" value="ECO:0007669"/>
    <property type="project" value="UniProtKB-UniRule"/>
</dbReference>
<dbReference type="Proteomes" id="UP000027265">
    <property type="component" value="Unassembled WGS sequence"/>
</dbReference>
<feature type="region of interest" description="Disordered" evidence="2">
    <location>
        <begin position="1"/>
        <end position="49"/>
    </location>
</feature>
<dbReference type="InterPro" id="IPR009071">
    <property type="entry name" value="HMG_box_dom"/>
</dbReference>
<dbReference type="EMBL" id="KL197749">
    <property type="protein sequence ID" value="KDQ51383.1"/>
    <property type="molecule type" value="Genomic_DNA"/>
</dbReference>
<feature type="DNA-binding region" description="HMG box" evidence="1">
    <location>
        <begin position="49"/>
        <end position="103"/>
    </location>
</feature>
<name>A0A067P8Y8_9AGAM</name>
<feature type="domain" description="HMG box" evidence="3">
    <location>
        <begin position="49"/>
        <end position="103"/>
    </location>
</feature>
<feature type="non-terminal residue" evidence="4">
    <location>
        <position position="103"/>
    </location>
</feature>
<reference evidence="5" key="1">
    <citation type="journal article" date="2014" name="Proc. Natl. Acad. Sci. U.S.A.">
        <title>Extensive sampling of basidiomycete genomes demonstrates inadequacy of the white-rot/brown-rot paradigm for wood decay fungi.</title>
        <authorList>
            <person name="Riley R."/>
            <person name="Salamov A.A."/>
            <person name="Brown D.W."/>
            <person name="Nagy L.G."/>
            <person name="Floudas D."/>
            <person name="Held B.W."/>
            <person name="Levasseur A."/>
            <person name="Lombard V."/>
            <person name="Morin E."/>
            <person name="Otillar R."/>
            <person name="Lindquist E.A."/>
            <person name="Sun H."/>
            <person name="LaButti K.M."/>
            <person name="Schmutz J."/>
            <person name="Jabbour D."/>
            <person name="Luo H."/>
            <person name="Baker S.E."/>
            <person name="Pisabarro A.G."/>
            <person name="Walton J.D."/>
            <person name="Blanchette R.A."/>
            <person name="Henrissat B."/>
            <person name="Martin F."/>
            <person name="Cullen D."/>
            <person name="Hibbett D.S."/>
            <person name="Grigoriev I.V."/>
        </authorList>
    </citation>
    <scope>NUCLEOTIDE SEQUENCE [LARGE SCALE GENOMIC DNA]</scope>
    <source>
        <strain evidence="5">MUCL 33604</strain>
    </source>
</reference>
<dbReference type="OrthoDB" id="6247875at2759"/>
<feature type="region of interest" description="Disordered" evidence="2">
    <location>
        <begin position="71"/>
        <end position="103"/>
    </location>
</feature>
<keyword evidence="5" id="KW-1185">Reference proteome</keyword>
<organism evidence="4 5">
    <name type="scientific">Jaapia argillacea MUCL 33604</name>
    <dbReference type="NCBI Taxonomy" id="933084"/>
    <lineage>
        <taxon>Eukaryota</taxon>
        <taxon>Fungi</taxon>
        <taxon>Dikarya</taxon>
        <taxon>Basidiomycota</taxon>
        <taxon>Agaricomycotina</taxon>
        <taxon>Agaricomycetes</taxon>
        <taxon>Agaricomycetidae</taxon>
        <taxon>Jaapiales</taxon>
        <taxon>Jaapiaceae</taxon>
        <taxon>Jaapia</taxon>
    </lineage>
</organism>
<dbReference type="InterPro" id="IPR036910">
    <property type="entry name" value="HMG_box_dom_sf"/>
</dbReference>
<protein>
    <recommendedName>
        <fullName evidence="3">HMG box domain-containing protein</fullName>
    </recommendedName>
</protein>
<proteinExistence type="predicted"/>
<dbReference type="AlphaFoldDB" id="A0A067P8Y8"/>
<feature type="compositionally biased region" description="Low complexity" evidence="2">
    <location>
        <begin position="1"/>
        <end position="15"/>
    </location>
</feature>